<evidence type="ECO:0000313" key="11">
    <source>
        <dbReference type="EMBL" id="OEY68354.1"/>
    </source>
</evidence>
<evidence type="ECO:0000256" key="6">
    <source>
        <dbReference type="ARBA" id="ARBA00023284"/>
    </source>
</evidence>
<dbReference type="GO" id="GO:0016491">
    <property type="term" value="F:oxidoreductase activity"/>
    <property type="evidence" value="ECO:0007669"/>
    <property type="project" value="InterPro"/>
</dbReference>
<dbReference type="RefSeq" id="WP_070047920.1">
    <property type="nucleotide sequence ID" value="NZ_CBCSDO010000001.1"/>
</dbReference>
<dbReference type="InterPro" id="IPR023205">
    <property type="entry name" value="DsbA/DsbL"/>
</dbReference>
<organism evidence="11 12">
    <name type="scientific">Rheinheimera salexigens</name>
    <dbReference type="NCBI Taxonomy" id="1628148"/>
    <lineage>
        <taxon>Bacteria</taxon>
        <taxon>Pseudomonadati</taxon>
        <taxon>Pseudomonadota</taxon>
        <taxon>Gammaproteobacteria</taxon>
        <taxon>Chromatiales</taxon>
        <taxon>Chromatiaceae</taxon>
        <taxon>Rheinheimera</taxon>
    </lineage>
</organism>
<evidence type="ECO:0000259" key="10">
    <source>
        <dbReference type="PROSITE" id="PS51352"/>
    </source>
</evidence>
<dbReference type="PANTHER" id="PTHR35891:SF2">
    <property type="entry name" value="THIOL:DISULFIDE INTERCHANGE PROTEIN DSBA"/>
    <property type="match status" value="1"/>
</dbReference>
<dbReference type="PIRSF" id="PIRSF001488">
    <property type="entry name" value="Tdi_protein"/>
    <property type="match status" value="1"/>
</dbReference>
<dbReference type="Proteomes" id="UP000242258">
    <property type="component" value="Unassembled WGS sequence"/>
</dbReference>
<evidence type="ECO:0000313" key="12">
    <source>
        <dbReference type="Proteomes" id="UP000242258"/>
    </source>
</evidence>
<comment type="caution">
    <text evidence="11">The sequence shown here is derived from an EMBL/GenBank/DDBJ whole genome shotgun (WGS) entry which is preliminary data.</text>
</comment>
<evidence type="ECO:0000256" key="8">
    <source>
        <dbReference type="PIRSR" id="PIRSR001488-1"/>
    </source>
</evidence>
<keyword evidence="12" id="KW-1185">Reference proteome</keyword>
<feature type="disulfide bond" description="Redox-active" evidence="8">
    <location>
        <begin position="51"/>
        <end position="54"/>
    </location>
</feature>
<dbReference type="PROSITE" id="PS51352">
    <property type="entry name" value="THIOREDOXIN_2"/>
    <property type="match status" value="1"/>
</dbReference>
<evidence type="ECO:0000256" key="3">
    <source>
        <dbReference type="ARBA" id="ARBA00022729"/>
    </source>
</evidence>
<evidence type="ECO:0000256" key="5">
    <source>
        <dbReference type="ARBA" id="ARBA00023157"/>
    </source>
</evidence>
<dbReference type="Gene3D" id="3.40.30.10">
    <property type="entry name" value="Glutaredoxin"/>
    <property type="match status" value="1"/>
</dbReference>
<dbReference type="Pfam" id="PF01323">
    <property type="entry name" value="DSBA"/>
    <property type="match status" value="1"/>
</dbReference>
<dbReference type="InterPro" id="IPR036249">
    <property type="entry name" value="Thioredoxin-like_sf"/>
</dbReference>
<dbReference type="SUPFAM" id="SSF52833">
    <property type="entry name" value="Thioredoxin-like"/>
    <property type="match status" value="1"/>
</dbReference>
<evidence type="ECO:0000256" key="9">
    <source>
        <dbReference type="SAM" id="SignalP"/>
    </source>
</evidence>
<comment type="similarity">
    <text evidence="2">Belongs to the thioredoxin family. DsbA subfamily.</text>
</comment>
<keyword evidence="4 7" id="KW-0574">Periplasm</keyword>
<dbReference type="EMBL" id="MKEK01000001">
    <property type="protein sequence ID" value="OEY68354.1"/>
    <property type="molecule type" value="Genomic_DNA"/>
</dbReference>
<keyword evidence="3 9" id="KW-0732">Signal</keyword>
<dbReference type="OrthoDB" id="9784896at2"/>
<dbReference type="CDD" id="cd03019">
    <property type="entry name" value="DsbA_DsbA"/>
    <property type="match status" value="1"/>
</dbReference>
<dbReference type="InterPro" id="IPR013766">
    <property type="entry name" value="Thioredoxin_domain"/>
</dbReference>
<feature type="domain" description="Thioredoxin" evidence="10">
    <location>
        <begin position="8"/>
        <end position="140"/>
    </location>
</feature>
<accession>A0A1E7Q2C1</accession>
<evidence type="ECO:0000256" key="1">
    <source>
        <dbReference type="ARBA" id="ARBA00004418"/>
    </source>
</evidence>
<evidence type="ECO:0000256" key="4">
    <source>
        <dbReference type="ARBA" id="ARBA00022764"/>
    </source>
</evidence>
<evidence type="ECO:0000256" key="7">
    <source>
        <dbReference type="PIRNR" id="PIRNR001488"/>
    </source>
</evidence>
<feature type="signal peptide" evidence="9">
    <location>
        <begin position="1"/>
        <end position="20"/>
    </location>
</feature>
<keyword evidence="5 7" id="KW-1015">Disulfide bond</keyword>
<gene>
    <name evidence="11" type="ORF">BI198_01300</name>
</gene>
<dbReference type="AlphaFoldDB" id="A0A1E7Q2C1"/>
<proteinExistence type="inferred from homology"/>
<dbReference type="GO" id="GO:0042597">
    <property type="term" value="C:periplasmic space"/>
    <property type="evidence" value="ECO:0007669"/>
    <property type="project" value="UniProtKB-SubCell"/>
</dbReference>
<reference evidence="12" key="1">
    <citation type="submission" date="2016-09" db="EMBL/GenBank/DDBJ databases">
        <authorList>
            <person name="Wan X."/>
            <person name="Hou S."/>
        </authorList>
    </citation>
    <scope>NUCLEOTIDE SEQUENCE [LARGE SCALE GENOMIC DNA]</scope>
    <source>
        <strain evidence="12">KH87</strain>
    </source>
</reference>
<dbReference type="InterPro" id="IPR050824">
    <property type="entry name" value="Thiol_disulfide_DsbA"/>
</dbReference>
<keyword evidence="6" id="KW-0676">Redox-active center</keyword>
<dbReference type="InterPro" id="IPR001853">
    <property type="entry name" value="DSBA-like_thioredoxin_dom"/>
</dbReference>
<dbReference type="STRING" id="1628148.BI198_01300"/>
<comment type="subcellular location">
    <subcellularLocation>
        <location evidence="1 7">Periplasm</location>
    </subcellularLocation>
</comment>
<evidence type="ECO:0000256" key="2">
    <source>
        <dbReference type="ARBA" id="ARBA00005791"/>
    </source>
</evidence>
<name>A0A1E7Q2C1_9GAMM</name>
<dbReference type="PANTHER" id="PTHR35891">
    <property type="entry name" value="THIOL:DISULFIDE INTERCHANGE PROTEIN DSBA"/>
    <property type="match status" value="1"/>
</dbReference>
<sequence length="210" mass="23369">MKKLFTILLLSLTLPFAALASEFEQGKHYDVIANPNSSAKPEVVEFFSFYCPHCANFEPIAQQLEQQLPAGSSFTKMHVDFMRAAPAELQNNLARAFLAADRQGKKHQVIDAIFQHIHGKRESFTSPDQIRQVAIDAGADASAYDADINSFAVINAADFMKQQQNKYTAQGVLSGVPMLIVNGKYKINFQHLEGDFAAELTKLVNYLLEK</sequence>
<feature type="chain" id="PRO_5009200257" description="Thiol:disulfide interchange protein" evidence="9">
    <location>
        <begin position="21"/>
        <end position="210"/>
    </location>
</feature>
<protein>
    <recommendedName>
        <fullName evidence="7">Thiol:disulfide interchange protein</fullName>
    </recommendedName>
</protein>